<dbReference type="STRING" id="1855912.LuPra_03319"/>
<protein>
    <submittedName>
        <fullName evidence="4">Tyrosine-protein kinase YwqD</fullName>
        <ecNumber evidence="4">2.7.10.2</ecNumber>
    </submittedName>
</protein>
<evidence type="ECO:0000256" key="3">
    <source>
        <dbReference type="SAM" id="MobiDB-lite"/>
    </source>
</evidence>
<dbReference type="Pfam" id="PF10609">
    <property type="entry name" value="ParA"/>
    <property type="match status" value="1"/>
</dbReference>
<dbReference type="InterPro" id="IPR033756">
    <property type="entry name" value="YlxH/NBP35"/>
</dbReference>
<dbReference type="AlphaFoldDB" id="A0A143PNR5"/>
<dbReference type="KEGG" id="abac:LuPra_03319"/>
<evidence type="ECO:0000313" key="5">
    <source>
        <dbReference type="Proteomes" id="UP000076079"/>
    </source>
</evidence>
<sequence>MSRIDEALRRARGEQPEHRATDFEADAPWEFAEGTSARARSGRPDARPETPNALIPEESGVPDEVTLPPASSATGAIPEGGLFVSLDGDERMVGAGLRQAVVEEYRKLASSLHQAQINHRLQVVLVASAVPGEGKSLTAANVALTLTTSYSRKVLLIDADLRRPSLHGLFRAPETSGLSEGLDAATASRVSAIQLSPLLALLPAGRPVENPVPLLTSERMGELVRDARQHFDWIVIDTPPVALLTDANLLTKECDGALLVIHANRTPYALVQKAVQALGKPKIFGVVLNRLEDHITVHSGYGKYGGYYNDYGRGGQ</sequence>
<dbReference type="NCBIfam" id="TIGR01007">
    <property type="entry name" value="eps_fam"/>
    <property type="match status" value="1"/>
</dbReference>
<dbReference type="PANTHER" id="PTHR32309">
    <property type="entry name" value="TYROSINE-PROTEIN KINASE"/>
    <property type="match status" value="1"/>
</dbReference>
<evidence type="ECO:0000256" key="2">
    <source>
        <dbReference type="ARBA" id="ARBA00022840"/>
    </source>
</evidence>
<reference evidence="5" key="2">
    <citation type="submission" date="2016-04" db="EMBL/GenBank/DDBJ databases">
        <title>First Complete Genome Sequence of a Subdivision 6 Acidobacterium.</title>
        <authorList>
            <person name="Huang S."/>
            <person name="Vieira S."/>
            <person name="Bunk B."/>
            <person name="Riedel T."/>
            <person name="Sproeer C."/>
            <person name="Overmann J."/>
        </authorList>
    </citation>
    <scope>NUCLEOTIDE SEQUENCE [LARGE SCALE GENOMIC DNA]</scope>
    <source>
        <strain evidence="5">DSM 100886 HEG_-6_39</strain>
    </source>
</reference>
<keyword evidence="4" id="KW-0418">Kinase</keyword>
<gene>
    <name evidence="4" type="primary">ywqD_1</name>
    <name evidence="4" type="ORF">LuPra_03319</name>
</gene>
<proteinExistence type="predicted"/>
<organism evidence="4 5">
    <name type="scientific">Luteitalea pratensis</name>
    <dbReference type="NCBI Taxonomy" id="1855912"/>
    <lineage>
        <taxon>Bacteria</taxon>
        <taxon>Pseudomonadati</taxon>
        <taxon>Acidobacteriota</taxon>
        <taxon>Vicinamibacteria</taxon>
        <taxon>Vicinamibacterales</taxon>
        <taxon>Vicinamibacteraceae</taxon>
        <taxon>Luteitalea</taxon>
    </lineage>
</organism>
<keyword evidence="1" id="KW-0547">Nucleotide-binding</keyword>
<dbReference type="CDD" id="cd05387">
    <property type="entry name" value="BY-kinase"/>
    <property type="match status" value="1"/>
</dbReference>
<evidence type="ECO:0000256" key="1">
    <source>
        <dbReference type="ARBA" id="ARBA00022741"/>
    </source>
</evidence>
<feature type="region of interest" description="Disordered" evidence="3">
    <location>
        <begin position="1"/>
        <end position="74"/>
    </location>
</feature>
<accession>A0A143PNR5</accession>
<dbReference type="GO" id="GO:0004715">
    <property type="term" value="F:non-membrane spanning protein tyrosine kinase activity"/>
    <property type="evidence" value="ECO:0007669"/>
    <property type="project" value="UniProtKB-EC"/>
</dbReference>
<keyword evidence="5" id="KW-1185">Reference proteome</keyword>
<evidence type="ECO:0000313" key="4">
    <source>
        <dbReference type="EMBL" id="AMY10091.1"/>
    </source>
</evidence>
<dbReference type="InterPro" id="IPR027417">
    <property type="entry name" value="P-loop_NTPase"/>
</dbReference>
<keyword evidence="4" id="KW-0808">Transferase</keyword>
<dbReference type="EC" id="2.7.10.2" evidence="4"/>
<dbReference type="SUPFAM" id="SSF52540">
    <property type="entry name" value="P-loop containing nucleoside triphosphate hydrolases"/>
    <property type="match status" value="1"/>
</dbReference>
<dbReference type="Proteomes" id="UP000076079">
    <property type="component" value="Chromosome"/>
</dbReference>
<reference evidence="4 5" key="1">
    <citation type="journal article" date="2016" name="Genome Announc.">
        <title>First Complete Genome Sequence of a Subdivision 6 Acidobacterium Strain.</title>
        <authorList>
            <person name="Huang S."/>
            <person name="Vieira S."/>
            <person name="Bunk B."/>
            <person name="Riedel T."/>
            <person name="Sproer C."/>
            <person name="Overmann J."/>
        </authorList>
    </citation>
    <scope>NUCLEOTIDE SEQUENCE [LARGE SCALE GENOMIC DNA]</scope>
    <source>
        <strain evidence="5">DSM 100886 HEG_-6_39</strain>
    </source>
</reference>
<dbReference type="OrthoDB" id="9775724at2"/>
<feature type="compositionally biased region" description="Basic and acidic residues" evidence="3">
    <location>
        <begin position="1"/>
        <end position="22"/>
    </location>
</feature>
<dbReference type="RefSeq" id="WP_110171768.1">
    <property type="nucleotide sequence ID" value="NZ_CP015136.1"/>
</dbReference>
<dbReference type="GO" id="GO:0005524">
    <property type="term" value="F:ATP binding"/>
    <property type="evidence" value="ECO:0007669"/>
    <property type="project" value="UniProtKB-KW"/>
</dbReference>
<dbReference type="InterPro" id="IPR050445">
    <property type="entry name" value="Bact_polysacc_biosynth/exp"/>
</dbReference>
<name>A0A143PNR5_LUTPR</name>
<keyword evidence="2" id="KW-0067">ATP-binding</keyword>
<dbReference type="PANTHER" id="PTHR32309:SF13">
    <property type="entry name" value="FERRIC ENTEROBACTIN TRANSPORT PROTEIN FEPE"/>
    <property type="match status" value="1"/>
</dbReference>
<dbReference type="InterPro" id="IPR005702">
    <property type="entry name" value="Wzc-like_C"/>
</dbReference>
<dbReference type="EMBL" id="CP015136">
    <property type="protein sequence ID" value="AMY10091.1"/>
    <property type="molecule type" value="Genomic_DNA"/>
</dbReference>
<dbReference type="GO" id="GO:0005886">
    <property type="term" value="C:plasma membrane"/>
    <property type="evidence" value="ECO:0007669"/>
    <property type="project" value="TreeGrafter"/>
</dbReference>
<dbReference type="Gene3D" id="3.40.50.300">
    <property type="entry name" value="P-loop containing nucleotide triphosphate hydrolases"/>
    <property type="match status" value="1"/>
</dbReference>